<dbReference type="Gene3D" id="3.30.43.10">
    <property type="entry name" value="Uridine Diphospho-n-acetylenolpyruvylglucosamine Reductase, domain 2"/>
    <property type="match status" value="1"/>
</dbReference>
<dbReference type="InterPro" id="IPR016166">
    <property type="entry name" value="FAD-bd_PCMH"/>
</dbReference>
<dbReference type="InterPro" id="IPR016171">
    <property type="entry name" value="Vanillyl_alc_oxidase_C-sub2"/>
</dbReference>
<proteinExistence type="predicted"/>
<evidence type="ECO:0000313" key="10">
    <source>
        <dbReference type="Proteomes" id="UP000326837"/>
    </source>
</evidence>
<organism evidence="9 10">
    <name type="scientific">Lacipirellula parvula</name>
    <dbReference type="NCBI Taxonomy" id="2650471"/>
    <lineage>
        <taxon>Bacteria</taxon>
        <taxon>Pseudomonadati</taxon>
        <taxon>Planctomycetota</taxon>
        <taxon>Planctomycetia</taxon>
        <taxon>Pirellulales</taxon>
        <taxon>Lacipirellulaceae</taxon>
        <taxon>Lacipirellula</taxon>
    </lineage>
</organism>
<dbReference type="GO" id="GO:0071949">
    <property type="term" value="F:FAD binding"/>
    <property type="evidence" value="ECO:0007669"/>
    <property type="project" value="InterPro"/>
</dbReference>
<dbReference type="GO" id="GO:0008720">
    <property type="term" value="F:D-lactate dehydrogenase (NAD+) activity"/>
    <property type="evidence" value="ECO:0007669"/>
    <property type="project" value="TreeGrafter"/>
</dbReference>
<evidence type="ECO:0000256" key="4">
    <source>
        <dbReference type="ARBA" id="ARBA00022827"/>
    </source>
</evidence>
<evidence type="ECO:0000256" key="6">
    <source>
        <dbReference type="ARBA" id="ARBA00023004"/>
    </source>
</evidence>
<feature type="domain" description="FAD-binding PCMH-type" evidence="8">
    <location>
        <begin position="37"/>
        <end position="267"/>
    </location>
</feature>
<comment type="cofactor">
    <cofactor evidence="1">
        <name>FAD</name>
        <dbReference type="ChEBI" id="CHEBI:57692"/>
    </cofactor>
</comment>
<dbReference type="GO" id="GO:0046872">
    <property type="term" value="F:metal ion binding"/>
    <property type="evidence" value="ECO:0007669"/>
    <property type="project" value="UniProtKB-KW"/>
</dbReference>
<dbReference type="Pfam" id="PF13183">
    <property type="entry name" value="Fer4_8"/>
    <property type="match status" value="1"/>
</dbReference>
<evidence type="ECO:0000256" key="3">
    <source>
        <dbReference type="ARBA" id="ARBA00022723"/>
    </source>
</evidence>
<dbReference type="Gene3D" id="1.10.1060.10">
    <property type="entry name" value="Alpha-helical ferredoxin"/>
    <property type="match status" value="1"/>
</dbReference>
<sequence length="1001" mass="110605">MDAEQLRIRDDLRGQLDGDVHCDDLFVQMYASDASIFEVPPLGVALPRHRDDVVAIVRYAAERGIPLFPRGAGTGLAGDSLGRGIVVDFSKHMRRIVSVGEDHVVVQPGVVLAQLNDRLARSGRMFGPDPANVEVTTMGSVVALDASGSRWPAYGSTRRHVRELEVVLADGQVTRLSQHVPDVDAERRDDPAGTLAAGVADIIARHQHAIDERRTRSLVDRSGYRLHDLWKSNDADERGTIDLARLLVGSEGTLAIVTEATLATVALPEHTGSMLLFFTSLSGAAQAAAELSMHTLRACDLMDRRHLSLARETNPRYEFLIPAEAEAVLLVECGGESEEEVLQALREIEHLLVDQRRMASSSQLALDPFDSDVLWQLARRYVPTLYRLRGSSRPVPFVEDIAVPPQALPNFLQKSLETLRRHQVTASIFGHAAHGQLHIRPFIDLTDPEEVPKLRELAEELYGYTWEVGGTISGEHAEGYSRTPYAAGQHGPLMAAFREVKSLFDPRGILNPGKKIPADSVPLETPLRRVTFPLLDRLEVDDAPPQSSSLKRPPSSLIQLQLDWRPDEMTYAARMCNGCGACRTQEAESRMCPTFRPAPREEASPRAKANLARAILTGALPAGAVLEEAVKEVCDLCIHCHMCRLECPANVDVPKLMAEAKGSYVAVNGLRLHDWFITNIDVLCGYASRFPNIANWAIRSRWARWVIERTLGIAQGRKLPRFTRGPFLESSTQARLAKPNRDPGEKVLLFVDTFANFCDSQLAKAFVAVLEHNDVSVYIPDRQYEAGMPMISQGALGPARLLAERNVAMLSEAVRQGYTIVSTEPSAILALQREYAHLLGDDSDVRLVAENSMEATQYLWRLHQKGRLRLDFQPLEMTVGYHTPCHVKALEVGVPSVNLMGLIPKLDLRLIEKGCSGAAGLFGFQKKNYRTSLRIGLPLITELRKGGYRLGVTECSTCRIQMEQGASMATLHPVKLVALAYGLMPELRQLIDSPAQELVVR</sequence>
<evidence type="ECO:0000259" key="8">
    <source>
        <dbReference type="PROSITE" id="PS51387"/>
    </source>
</evidence>
<dbReference type="Pfam" id="PF01565">
    <property type="entry name" value="FAD_binding_4"/>
    <property type="match status" value="1"/>
</dbReference>
<dbReference type="GO" id="GO:0051536">
    <property type="term" value="F:iron-sulfur cluster binding"/>
    <property type="evidence" value="ECO:0007669"/>
    <property type="project" value="UniProtKB-KW"/>
</dbReference>
<protein>
    <recommendedName>
        <fullName evidence="8">FAD-binding PCMH-type domain-containing protein</fullName>
    </recommendedName>
</protein>
<dbReference type="Gene3D" id="3.30.70.2740">
    <property type="match status" value="1"/>
</dbReference>
<keyword evidence="4" id="KW-0274">FAD</keyword>
<dbReference type="InterPro" id="IPR017896">
    <property type="entry name" value="4Fe4S_Fe-S-bd"/>
</dbReference>
<evidence type="ECO:0000256" key="7">
    <source>
        <dbReference type="ARBA" id="ARBA00023014"/>
    </source>
</evidence>
<dbReference type="PANTHER" id="PTHR11748:SF119">
    <property type="entry name" value="D-2-HYDROXYGLUTARATE DEHYDROGENASE"/>
    <property type="match status" value="1"/>
</dbReference>
<dbReference type="PANTHER" id="PTHR11748">
    <property type="entry name" value="D-LACTATE DEHYDROGENASE"/>
    <property type="match status" value="1"/>
</dbReference>
<keyword evidence="3" id="KW-0479">Metal-binding</keyword>
<dbReference type="RefSeq" id="WP_152098618.1">
    <property type="nucleotide sequence ID" value="NZ_AP021861.1"/>
</dbReference>
<dbReference type="InterPro" id="IPR009051">
    <property type="entry name" value="Helical_ferredxn"/>
</dbReference>
<dbReference type="InterPro" id="IPR016167">
    <property type="entry name" value="FAD-bd_PCMH_sub1"/>
</dbReference>
<dbReference type="InterPro" id="IPR016164">
    <property type="entry name" value="FAD-linked_Oxase-like_C"/>
</dbReference>
<dbReference type="SUPFAM" id="SSF55103">
    <property type="entry name" value="FAD-linked oxidases, C-terminal domain"/>
    <property type="match status" value="1"/>
</dbReference>
<keyword evidence="5" id="KW-0560">Oxidoreductase</keyword>
<dbReference type="KEGG" id="lpav:PLANPX_2309"/>
<dbReference type="Pfam" id="PF02913">
    <property type="entry name" value="FAD-oxidase_C"/>
    <property type="match status" value="1"/>
</dbReference>
<dbReference type="InterPro" id="IPR036318">
    <property type="entry name" value="FAD-bd_PCMH-like_sf"/>
</dbReference>
<name>A0A5K7X9Y6_9BACT</name>
<dbReference type="NCBIfam" id="NF008369">
    <property type="entry name" value="PRK11168.1"/>
    <property type="match status" value="1"/>
</dbReference>
<dbReference type="Gene3D" id="3.30.465.10">
    <property type="match status" value="1"/>
</dbReference>
<dbReference type="EMBL" id="AP021861">
    <property type="protein sequence ID" value="BBO32697.1"/>
    <property type="molecule type" value="Genomic_DNA"/>
</dbReference>
<keyword evidence="2" id="KW-0285">Flavoprotein</keyword>
<dbReference type="AlphaFoldDB" id="A0A5K7X9Y6"/>
<evidence type="ECO:0000256" key="1">
    <source>
        <dbReference type="ARBA" id="ARBA00001974"/>
    </source>
</evidence>
<dbReference type="InterPro" id="IPR006094">
    <property type="entry name" value="Oxid_FAD_bind_N"/>
</dbReference>
<reference evidence="10" key="1">
    <citation type="submission" date="2019-10" db="EMBL/GenBank/DDBJ databases">
        <title>Lacipirellula parvula gen. nov., sp. nov., representing a lineage of planctomycetes widespread in freshwater anoxic habitats, and description of the family Lacipirellulaceae.</title>
        <authorList>
            <person name="Dedysh S.N."/>
            <person name="Kulichevskaya I.S."/>
            <person name="Beletsky A.V."/>
            <person name="Rakitin A.L."/>
            <person name="Mardanov A.V."/>
            <person name="Ivanova A.A."/>
            <person name="Saltykova V.X."/>
            <person name="Rijpstra W.I.C."/>
            <person name="Sinninghe Damste J.S."/>
            <person name="Ravin N.V."/>
        </authorList>
    </citation>
    <scope>NUCLEOTIDE SEQUENCE [LARGE SCALE GENOMIC DNA]</scope>
    <source>
        <strain evidence="10">PX69</strain>
    </source>
</reference>
<dbReference type="PROSITE" id="PS00198">
    <property type="entry name" value="4FE4S_FER_1"/>
    <property type="match status" value="1"/>
</dbReference>
<dbReference type="Gene3D" id="1.10.45.10">
    <property type="entry name" value="Vanillyl-alcohol Oxidase, Chain A, domain 4"/>
    <property type="match status" value="1"/>
</dbReference>
<dbReference type="PROSITE" id="PS51387">
    <property type="entry name" value="FAD_PCMH"/>
    <property type="match status" value="1"/>
</dbReference>
<evidence type="ECO:0000256" key="5">
    <source>
        <dbReference type="ARBA" id="ARBA00023002"/>
    </source>
</evidence>
<dbReference type="InterPro" id="IPR004113">
    <property type="entry name" value="FAD-bd_oxidored_4_C"/>
</dbReference>
<dbReference type="SUPFAM" id="SSF56176">
    <property type="entry name" value="FAD-binding/transporter-associated domain-like"/>
    <property type="match status" value="1"/>
</dbReference>
<dbReference type="Pfam" id="PF02754">
    <property type="entry name" value="CCG"/>
    <property type="match status" value="1"/>
</dbReference>
<keyword evidence="7" id="KW-0411">Iron-sulfur</keyword>
<dbReference type="Proteomes" id="UP000326837">
    <property type="component" value="Chromosome"/>
</dbReference>
<dbReference type="SUPFAM" id="SSF46548">
    <property type="entry name" value="alpha-helical ferredoxin"/>
    <property type="match status" value="1"/>
</dbReference>
<dbReference type="InterPro" id="IPR016169">
    <property type="entry name" value="FAD-bd_PCMH_sub2"/>
</dbReference>
<dbReference type="GO" id="GO:0004458">
    <property type="term" value="F:D-lactate dehydrogenase (cytochrome) activity"/>
    <property type="evidence" value="ECO:0007669"/>
    <property type="project" value="TreeGrafter"/>
</dbReference>
<gene>
    <name evidence="9" type="ORF">PLANPX_2309</name>
</gene>
<keyword evidence="10" id="KW-1185">Reference proteome</keyword>
<evidence type="ECO:0000256" key="2">
    <source>
        <dbReference type="ARBA" id="ARBA00022630"/>
    </source>
</evidence>
<evidence type="ECO:0000313" key="9">
    <source>
        <dbReference type="EMBL" id="BBO32697.1"/>
    </source>
</evidence>
<dbReference type="GO" id="GO:1903457">
    <property type="term" value="P:lactate catabolic process"/>
    <property type="evidence" value="ECO:0007669"/>
    <property type="project" value="TreeGrafter"/>
</dbReference>
<dbReference type="InterPro" id="IPR004017">
    <property type="entry name" value="Cys_rich_dom"/>
</dbReference>
<accession>A0A5K7X9Y6</accession>
<keyword evidence="6" id="KW-0408">Iron</keyword>
<dbReference type="InterPro" id="IPR017900">
    <property type="entry name" value="4Fe4S_Fe_S_CS"/>
</dbReference>